<protein>
    <submittedName>
        <fullName evidence="2">Uncharacterized protein</fullName>
    </submittedName>
</protein>
<accession>A0A3P7E1H7</accession>
<sequence length="156" mass="17833">MEQRSVHLSNSIDKLRQPLSSSSSKILKLNSTNITKQYPEKFAIDQMERSKSAKSSSEKIRRLNAKDIPESNSNEMRKLRSDKNSSNHIIDNSIDKTGRSSLAAKSSKLNYQNLKRSKMLLPECFPIPKVLPASSSHIDEYNYKESIFESVTNFFF</sequence>
<feature type="compositionally biased region" description="Basic and acidic residues" evidence="1">
    <location>
        <begin position="45"/>
        <end position="85"/>
    </location>
</feature>
<keyword evidence="3" id="KW-1185">Reference proteome</keyword>
<feature type="compositionally biased region" description="Polar residues" evidence="1">
    <location>
        <begin position="1"/>
        <end position="12"/>
    </location>
</feature>
<gene>
    <name evidence="2" type="ORF">WBA_LOCUS6642</name>
</gene>
<dbReference type="Proteomes" id="UP000270924">
    <property type="component" value="Unassembled WGS sequence"/>
</dbReference>
<dbReference type="OMA" id="MEQRSVH"/>
<reference evidence="2 3" key="1">
    <citation type="submission" date="2018-11" db="EMBL/GenBank/DDBJ databases">
        <authorList>
            <consortium name="Pathogen Informatics"/>
        </authorList>
    </citation>
    <scope>NUCLEOTIDE SEQUENCE [LARGE SCALE GENOMIC DNA]</scope>
</reference>
<evidence type="ECO:0000313" key="2">
    <source>
        <dbReference type="EMBL" id="VDM13256.1"/>
    </source>
</evidence>
<evidence type="ECO:0000313" key="3">
    <source>
        <dbReference type="Proteomes" id="UP000270924"/>
    </source>
</evidence>
<dbReference type="EMBL" id="UYWW01004073">
    <property type="protein sequence ID" value="VDM13256.1"/>
    <property type="molecule type" value="Genomic_DNA"/>
</dbReference>
<name>A0A3P7E1H7_WUCBA</name>
<evidence type="ECO:0000256" key="1">
    <source>
        <dbReference type="SAM" id="MobiDB-lite"/>
    </source>
</evidence>
<proteinExistence type="predicted"/>
<dbReference type="InParanoid" id="A0A3P7E1H7"/>
<feature type="region of interest" description="Disordered" evidence="1">
    <location>
        <begin position="45"/>
        <end position="93"/>
    </location>
</feature>
<dbReference type="AlphaFoldDB" id="A0A3P7E1H7"/>
<feature type="region of interest" description="Disordered" evidence="1">
    <location>
        <begin position="1"/>
        <end position="30"/>
    </location>
</feature>
<organism evidence="2 3">
    <name type="scientific">Wuchereria bancrofti</name>
    <dbReference type="NCBI Taxonomy" id="6293"/>
    <lineage>
        <taxon>Eukaryota</taxon>
        <taxon>Metazoa</taxon>
        <taxon>Ecdysozoa</taxon>
        <taxon>Nematoda</taxon>
        <taxon>Chromadorea</taxon>
        <taxon>Rhabditida</taxon>
        <taxon>Spirurina</taxon>
        <taxon>Spiruromorpha</taxon>
        <taxon>Filarioidea</taxon>
        <taxon>Onchocercidae</taxon>
        <taxon>Wuchereria</taxon>
    </lineage>
</organism>